<dbReference type="InterPro" id="IPR016195">
    <property type="entry name" value="Pol/histidinol_Pase-like"/>
</dbReference>
<gene>
    <name evidence="3" type="ORF">DSCW_58030</name>
</gene>
<keyword evidence="3" id="KW-0808">Transferase</keyword>
<dbReference type="Gene3D" id="3.40.50.2000">
    <property type="entry name" value="Glycogen Phosphorylase B"/>
    <property type="match status" value="2"/>
</dbReference>
<dbReference type="PANTHER" id="PTHR45947">
    <property type="entry name" value="SULFOQUINOVOSYL TRANSFERASE SQD2"/>
    <property type="match status" value="1"/>
</dbReference>
<keyword evidence="4" id="KW-1185">Reference proteome</keyword>
<dbReference type="CDD" id="cd07432">
    <property type="entry name" value="PHP_HisPPase"/>
    <property type="match status" value="1"/>
</dbReference>
<dbReference type="SUPFAM" id="SSF89550">
    <property type="entry name" value="PHP domain-like"/>
    <property type="match status" value="1"/>
</dbReference>
<reference evidence="3 4" key="1">
    <citation type="submission" date="2019-11" db="EMBL/GenBank/DDBJ databases">
        <title>Comparative genomics of hydrocarbon-degrading Desulfosarcina strains.</title>
        <authorList>
            <person name="Watanabe M."/>
            <person name="Kojima H."/>
            <person name="Fukui M."/>
        </authorList>
    </citation>
    <scope>NUCLEOTIDE SEQUENCE [LARGE SCALE GENOMIC DNA]</scope>
    <source>
        <strain evidence="3 4">PP31</strain>
    </source>
</reference>
<evidence type="ECO:0000259" key="1">
    <source>
        <dbReference type="Pfam" id="PF00534"/>
    </source>
</evidence>
<sequence>MRIDLHVHSKYSKRPSQWILKKIGTPESFTEPLQLYDIAKRRGMTHVTITDHNSIGGALEIAHLPGTFVSEEVTSYFPEDGCKLHVLALDITEDQHEEIQKLRPSIYDLTAYFRRENIFNIIAHPLYAVNDRMTLEHFEQLLLLFRNFELNGARNSRENQTIRTVLNNLTPKDIERLADKHGIEPAFENPHQKRLFGGSDDHSSLNIARTYTEFIGSHDTSVSLAAMRANPAVVHADAPTPQTMAHNLYGIAWQFFRHKFNLGRYAGKDPLVRFLDRSLTMENETQPGMLSRVYFFFRAHKRKRVKHPLSDSLATLLRHETQKLIEENPYLADPGKENEQAPEDHWFSFVDTLSNRVTVHFGNHLLDHLSGANVFNIFQSIGSAGGLYTLLAPYFVAFSQFTMGRDLGIQIREAFGIQKAPAGINLVDDTHVAHFTDTFYEINGVALTLQQQVHLATAANHHYTLITCDDENRPPRKGVKNFAPIGTYDLPEYEQQKIFYPPLLEMLDYCHREGFNHIHTATPGPIGLAALAVARFLRVPISGTYHTAIPQYVQILTGSAFMEELAWKFVLWYYDQLDLIYAPSKSTKDELVDKGISADKIKIYPRGIDIHRFNPSKRNGFFGKWNCSEQQVKLLYVGRVSKEKNLHLLAQAYRKLARNSRNVVLTIVGEGPYLEEMQSYMADLPCIFTGRLEGEDLAEAYASSDLFVFPSTTDTFGNVVLEAQASGIPVIVTDQGGPMENILPGKTGLIVEADSEQAILDAVRSVISDHERRSAMGQEARKYMQNRSFEAAFDETWKMFGTLNANKVAVAG</sequence>
<dbReference type="Proteomes" id="UP000427769">
    <property type="component" value="Chromosome"/>
</dbReference>
<evidence type="ECO:0000259" key="2">
    <source>
        <dbReference type="Pfam" id="PF13439"/>
    </source>
</evidence>
<feature type="domain" description="Glycosyl transferase family 1" evidence="1">
    <location>
        <begin position="624"/>
        <end position="782"/>
    </location>
</feature>
<evidence type="ECO:0000313" key="3">
    <source>
        <dbReference type="EMBL" id="BBO78386.1"/>
    </source>
</evidence>
<accession>A0A5K7Z972</accession>
<dbReference type="OrthoDB" id="9802525at2"/>
<dbReference type="GO" id="GO:0016757">
    <property type="term" value="F:glycosyltransferase activity"/>
    <property type="evidence" value="ECO:0007669"/>
    <property type="project" value="InterPro"/>
</dbReference>
<dbReference type="RefSeq" id="WP_155307026.1">
    <property type="nucleotide sequence ID" value="NZ_AP021875.1"/>
</dbReference>
<dbReference type="SUPFAM" id="SSF53756">
    <property type="entry name" value="UDP-Glycosyltransferase/glycogen phosphorylase"/>
    <property type="match status" value="1"/>
</dbReference>
<dbReference type="CDD" id="cd03814">
    <property type="entry name" value="GT4-like"/>
    <property type="match status" value="1"/>
</dbReference>
<dbReference type="InterPro" id="IPR050194">
    <property type="entry name" value="Glycosyltransferase_grp1"/>
</dbReference>
<organism evidence="3 4">
    <name type="scientific">Desulfosarcina widdelii</name>
    <dbReference type="NCBI Taxonomy" id="947919"/>
    <lineage>
        <taxon>Bacteria</taxon>
        <taxon>Pseudomonadati</taxon>
        <taxon>Thermodesulfobacteriota</taxon>
        <taxon>Desulfobacteria</taxon>
        <taxon>Desulfobacterales</taxon>
        <taxon>Desulfosarcinaceae</taxon>
        <taxon>Desulfosarcina</taxon>
    </lineage>
</organism>
<dbReference type="EMBL" id="AP021875">
    <property type="protein sequence ID" value="BBO78386.1"/>
    <property type="molecule type" value="Genomic_DNA"/>
</dbReference>
<protein>
    <submittedName>
        <fullName evidence="3">Glycosyl transferase</fullName>
    </submittedName>
</protein>
<dbReference type="InterPro" id="IPR001296">
    <property type="entry name" value="Glyco_trans_1"/>
</dbReference>
<name>A0A5K7Z972_9BACT</name>
<dbReference type="Gene3D" id="3.20.20.140">
    <property type="entry name" value="Metal-dependent hydrolases"/>
    <property type="match status" value="1"/>
</dbReference>
<dbReference type="AlphaFoldDB" id="A0A5K7Z972"/>
<dbReference type="PANTHER" id="PTHR45947:SF3">
    <property type="entry name" value="SULFOQUINOVOSYL TRANSFERASE SQD2"/>
    <property type="match status" value="1"/>
</dbReference>
<dbReference type="Pfam" id="PF13439">
    <property type="entry name" value="Glyco_transf_4"/>
    <property type="match status" value="1"/>
</dbReference>
<evidence type="ECO:0000313" key="4">
    <source>
        <dbReference type="Proteomes" id="UP000427769"/>
    </source>
</evidence>
<dbReference type="InterPro" id="IPR028098">
    <property type="entry name" value="Glyco_trans_4-like_N"/>
</dbReference>
<feature type="domain" description="Glycosyltransferase subfamily 4-like N-terminal" evidence="2">
    <location>
        <begin position="442"/>
        <end position="612"/>
    </location>
</feature>
<dbReference type="KEGG" id="dwd:DSCW_58030"/>
<proteinExistence type="predicted"/>
<dbReference type="Pfam" id="PF00534">
    <property type="entry name" value="Glycos_transf_1"/>
    <property type="match status" value="1"/>
</dbReference>